<evidence type="ECO:0000259" key="1">
    <source>
        <dbReference type="Pfam" id="PF13845"/>
    </source>
</evidence>
<gene>
    <name evidence="2" type="ORF">D6T63_08085</name>
</gene>
<dbReference type="Proteomes" id="UP000272560">
    <property type="component" value="Unassembled WGS sequence"/>
</dbReference>
<comment type="caution">
    <text evidence="2">The sequence shown here is derived from an EMBL/GenBank/DDBJ whole genome shotgun (WGS) entry which is preliminary data.</text>
</comment>
<dbReference type="InterPro" id="IPR026004">
    <property type="entry name" value="Septum_form"/>
</dbReference>
<reference evidence="2 3" key="1">
    <citation type="submission" date="2018-09" db="EMBL/GenBank/DDBJ databases">
        <title>Novel species of Arthrobacter.</title>
        <authorList>
            <person name="Liu Q."/>
            <person name="Xin Y.-H."/>
        </authorList>
    </citation>
    <scope>NUCLEOTIDE SEQUENCE [LARGE SCALE GENOMIC DNA]</scope>
    <source>
        <strain evidence="2 3">Hz2</strain>
    </source>
</reference>
<dbReference type="Pfam" id="PF13845">
    <property type="entry name" value="Septum_form"/>
    <property type="match status" value="1"/>
</dbReference>
<organism evidence="2 3">
    <name type="scientific">Arthrobacter cheniae</name>
    <dbReference type="NCBI Taxonomy" id="1258888"/>
    <lineage>
        <taxon>Bacteria</taxon>
        <taxon>Bacillati</taxon>
        <taxon>Actinomycetota</taxon>
        <taxon>Actinomycetes</taxon>
        <taxon>Micrococcales</taxon>
        <taxon>Micrococcaceae</taxon>
        <taxon>Arthrobacter</taxon>
    </lineage>
</organism>
<name>A0A3A5M3P2_9MICC</name>
<evidence type="ECO:0000313" key="2">
    <source>
        <dbReference type="EMBL" id="RJT79869.1"/>
    </source>
</evidence>
<protein>
    <recommendedName>
        <fullName evidence="1">Septum formation-related domain-containing protein</fullName>
    </recommendedName>
</protein>
<evidence type="ECO:0000313" key="3">
    <source>
        <dbReference type="Proteomes" id="UP000272560"/>
    </source>
</evidence>
<sequence length="173" mass="17695">MSVSVLALFVATGCGLLSSSGPEGDAGDAVTAEPKAEAVTAEPEAGGAATAEARSDTTSIAVGDCIDDPGMTDVSDLPVLPCSEPHSFEAFASSQMPDGDYPGVAAANTAANDFCAREFSTFVGLEYDASVLEILVFYPVEETWTSAGNREILCFVAAENEAQVTGTLRDAGK</sequence>
<dbReference type="AlphaFoldDB" id="A0A3A5M3P2"/>
<feature type="domain" description="Septum formation-related" evidence="1">
    <location>
        <begin position="63"/>
        <end position="164"/>
    </location>
</feature>
<accession>A0A3A5M3P2</accession>
<keyword evidence="3" id="KW-1185">Reference proteome</keyword>
<proteinExistence type="predicted"/>
<dbReference type="EMBL" id="QZVT01000004">
    <property type="protein sequence ID" value="RJT79869.1"/>
    <property type="molecule type" value="Genomic_DNA"/>
</dbReference>